<proteinExistence type="inferred from homology"/>
<keyword evidence="4" id="KW-1185">Reference proteome</keyword>
<dbReference type="PANTHER" id="PTHR45694">
    <property type="entry name" value="GLUTAREDOXIN 2"/>
    <property type="match status" value="1"/>
</dbReference>
<dbReference type="CDD" id="cd03419">
    <property type="entry name" value="GRX_GRXh_1_2_like"/>
    <property type="match status" value="1"/>
</dbReference>
<dbReference type="GO" id="GO:0034599">
    <property type="term" value="P:cellular response to oxidative stress"/>
    <property type="evidence" value="ECO:0007669"/>
    <property type="project" value="TreeGrafter"/>
</dbReference>
<evidence type="ECO:0000256" key="1">
    <source>
        <dbReference type="ARBA" id="ARBA00007190"/>
    </source>
</evidence>
<protein>
    <submittedName>
        <fullName evidence="3">Glutaredoxin</fullName>
    </submittedName>
</protein>
<organism evidence="3 4">
    <name type="scientific">Chloropicon roscoffensis</name>
    <dbReference type="NCBI Taxonomy" id="1461544"/>
    <lineage>
        <taxon>Eukaryota</taxon>
        <taxon>Viridiplantae</taxon>
        <taxon>Chlorophyta</taxon>
        <taxon>Chloropicophyceae</taxon>
        <taxon>Chloropicales</taxon>
        <taxon>Chloropicaceae</taxon>
        <taxon>Chloropicon</taxon>
    </lineage>
</organism>
<dbReference type="GO" id="GO:0015038">
    <property type="term" value="F:glutathione disulfide oxidoreductase activity"/>
    <property type="evidence" value="ECO:0007669"/>
    <property type="project" value="TreeGrafter"/>
</dbReference>
<accession>A0AAX4P6H7</accession>
<dbReference type="AlphaFoldDB" id="A0AAX4P6H7"/>
<dbReference type="InterPro" id="IPR011899">
    <property type="entry name" value="Glutaredoxin_euk/vir"/>
</dbReference>
<dbReference type="PROSITE" id="PS51354">
    <property type="entry name" value="GLUTAREDOXIN_2"/>
    <property type="match status" value="1"/>
</dbReference>
<name>A0AAX4P6H7_9CHLO</name>
<dbReference type="Gene3D" id="3.40.30.10">
    <property type="entry name" value="Glutaredoxin"/>
    <property type="match status" value="1"/>
</dbReference>
<reference evidence="3 4" key="1">
    <citation type="submission" date="2024-03" db="EMBL/GenBank/DDBJ databases">
        <title>Complete genome sequence of the green alga Chloropicon roscoffensis RCC1871.</title>
        <authorList>
            <person name="Lemieux C."/>
            <person name="Pombert J.-F."/>
            <person name="Otis C."/>
            <person name="Turmel M."/>
        </authorList>
    </citation>
    <scope>NUCLEOTIDE SEQUENCE [LARGE SCALE GENOMIC DNA]</scope>
    <source>
        <strain evidence="3 4">RCC1871</strain>
    </source>
</reference>
<sequence length="105" mass="11489">MASKFVQKVEQLVAATPLVMFSKTTCGYCGRAKQLLNSMKVTFDEVQLDRIDSGPQMQDALKEITGQRSVPNIFIKGKSIGGCDDLTSLHKQGKLETKLKEAGVL</sequence>
<dbReference type="GO" id="GO:0005737">
    <property type="term" value="C:cytoplasm"/>
    <property type="evidence" value="ECO:0007669"/>
    <property type="project" value="TreeGrafter"/>
</dbReference>
<dbReference type="PANTHER" id="PTHR45694:SF18">
    <property type="entry name" value="GLUTAREDOXIN-1-RELATED"/>
    <property type="match status" value="1"/>
</dbReference>
<evidence type="ECO:0000313" key="4">
    <source>
        <dbReference type="Proteomes" id="UP001472866"/>
    </source>
</evidence>
<dbReference type="InterPro" id="IPR002109">
    <property type="entry name" value="Glutaredoxin"/>
</dbReference>
<dbReference type="Pfam" id="PF00462">
    <property type="entry name" value="Glutaredoxin"/>
    <property type="match status" value="1"/>
</dbReference>
<dbReference type="Proteomes" id="UP001472866">
    <property type="component" value="Chromosome 04"/>
</dbReference>
<dbReference type="SUPFAM" id="SSF52833">
    <property type="entry name" value="Thioredoxin-like"/>
    <property type="match status" value="1"/>
</dbReference>
<dbReference type="PRINTS" id="PR00160">
    <property type="entry name" value="GLUTAREDOXIN"/>
</dbReference>
<dbReference type="EMBL" id="CP151504">
    <property type="protein sequence ID" value="WZN61441.1"/>
    <property type="molecule type" value="Genomic_DNA"/>
</dbReference>
<feature type="domain" description="Glutaredoxin" evidence="2">
    <location>
        <begin position="19"/>
        <end position="80"/>
    </location>
</feature>
<dbReference type="NCBIfam" id="TIGR02180">
    <property type="entry name" value="GRX_euk"/>
    <property type="match status" value="1"/>
</dbReference>
<evidence type="ECO:0000313" key="3">
    <source>
        <dbReference type="EMBL" id="WZN61441.1"/>
    </source>
</evidence>
<evidence type="ECO:0000259" key="2">
    <source>
        <dbReference type="Pfam" id="PF00462"/>
    </source>
</evidence>
<dbReference type="InterPro" id="IPR014025">
    <property type="entry name" value="Glutaredoxin_subgr"/>
</dbReference>
<dbReference type="InterPro" id="IPR036249">
    <property type="entry name" value="Thioredoxin-like_sf"/>
</dbReference>
<dbReference type="FunFam" id="3.40.30.10:FF:000093">
    <property type="entry name" value="Glutaredoxin 2"/>
    <property type="match status" value="1"/>
</dbReference>
<comment type="similarity">
    <text evidence="1">Belongs to the glutaredoxin family. CPYC subfamily.</text>
</comment>
<gene>
    <name evidence="3" type="ORF">HKI87_04g29760</name>
</gene>